<dbReference type="FunFam" id="3.90.930.12:FF:000001">
    <property type="entry name" value="50S ribosomal protein L6"/>
    <property type="match status" value="1"/>
</dbReference>
<dbReference type="AlphaFoldDB" id="U6B5I8"/>
<keyword evidence="10" id="KW-1185">Reference proteome</keyword>
<dbReference type="PATRIC" id="fig|1261131.3.peg.888"/>
<dbReference type="GO" id="GO:0022625">
    <property type="term" value="C:cytosolic large ribosomal subunit"/>
    <property type="evidence" value="ECO:0007669"/>
    <property type="project" value="UniProtKB-UniRule"/>
</dbReference>
<keyword evidence="3 6" id="KW-0687">Ribonucleoprotein</keyword>
<dbReference type="PRINTS" id="PR00059">
    <property type="entry name" value="RIBOSOMALL6"/>
</dbReference>
<reference evidence="9 10" key="1">
    <citation type="journal article" date="2014" name="Mol. Plant Microbe Interact.">
        <title>The complete genome sequence of Candidatus Liberibacter americanus, associated with citrus Huanglongbing.</title>
        <authorList>
            <person name="Wulff N.A."/>
            <person name="Zhang S."/>
            <person name="Setubal J.C."/>
            <person name="Almeida N.F."/>
            <person name="Martins E.C."/>
            <person name="Harakava R."/>
            <person name="Kumar D."/>
            <person name="Rangel L.T."/>
            <person name="Foissac X."/>
            <person name="Bove J."/>
            <person name="Gabriel D.W."/>
        </authorList>
    </citation>
    <scope>NUCLEOTIDE SEQUENCE [LARGE SCALE GENOMIC DNA]</scope>
    <source>
        <strain evidence="9 10">Sao Paulo</strain>
    </source>
</reference>
<evidence type="ECO:0000256" key="2">
    <source>
        <dbReference type="ARBA" id="ARBA00022980"/>
    </source>
</evidence>
<evidence type="ECO:0000256" key="5">
    <source>
        <dbReference type="NCBIfam" id="TIGR03654"/>
    </source>
</evidence>
<dbReference type="Proteomes" id="UP000017862">
    <property type="component" value="Chromosome"/>
</dbReference>
<dbReference type="GO" id="GO:0019843">
    <property type="term" value="F:rRNA binding"/>
    <property type="evidence" value="ECO:0007669"/>
    <property type="project" value="UniProtKB-UniRule"/>
</dbReference>
<evidence type="ECO:0000256" key="4">
    <source>
        <dbReference type="ARBA" id="ARBA00035454"/>
    </source>
</evidence>
<dbReference type="InterPro" id="IPR019906">
    <property type="entry name" value="Ribosomal_uL6_bac-type"/>
</dbReference>
<dbReference type="PIRSF" id="PIRSF002162">
    <property type="entry name" value="Ribosomal_L6"/>
    <property type="match status" value="1"/>
</dbReference>
<dbReference type="InterPro" id="IPR020040">
    <property type="entry name" value="Ribosomal_uL6_a/b-dom"/>
</dbReference>
<comment type="similarity">
    <text evidence="1 6">Belongs to the universal ribosomal protein uL6 family.</text>
</comment>
<dbReference type="NCBIfam" id="TIGR03654">
    <property type="entry name" value="L6_bact"/>
    <property type="match status" value="1"/>
</dbReference>
<dbReference type="STRING" id="1261131.lam_928"/>
<evidence type="ECO:0000256" key="1">
    <source>
        <dbReference type="ARBA" id="ARBA00009356"/>
    </source>
</evidence>
<proteinExistence type="inferred from homology"/>
<name>U6B5I8_9HYPH</name>
<keyword evidence="7" id="KW-0694">RNA-binding</keyword>
<evidence type="ECO:0000256" key="6">
    <source>
        <dbReference type="RuleBase" id="RU003869"/>
    </source>
</evidence>
<dbReference type="RefSeq" id="WP_007557042.1">
    <property type="nucleotide sequence ID" value="NC_022793.1"/>
</dbReference>
<dbReference type="KEGG" id="lar:lam_928"/>
<dbReference type="PANTHER" id="PTHR11655">
    <property type="entry name" value="60S/50S RIBOSOMAL PROTEIN L6/L9"/>
    <property type="match status" value="1"/>
</dbReference>
<dbReference type="eggNOG" id="COG0097">
    <property type="taxonomic scope" value="Bacteria"/>
</dbReference>
<feature type="domain" description="Large ribosomal subunit protein uL6 alpha-beta" evidence="8">
    <location>
        <begin position="91"/>
        <end position="164"/>
    </location>
</feature>
<evidence type="ECO:0000313" key="9">
    <source>
        <dbReference type="EMBL" id="AHA28260.1"/>
    </source>
</evidence>
<gene>
    <name evidence="9" type="primary">rplF</name>
    <name evidence="9" type="ORF">lam_928</name>
</gene>
<dbReference type="Pfam" id="PF00347">
    <property type="entry name" value="Ribosomal_L6"/>
    <property type="match status" value="1"/>
</dbReference>
<sequence>MSRIGKKCIKNVDDVDIVIDDHVVIFSGPKGRLSFKLINNVNVSFSDGILSVVPVDSSRKSRAAWGMSRTMLNNCLLNVKKGHEIKLELSGVGYRCSMSEGNLNLKLGYSHDIIYSPPEGITISVPKPTEIIVFGIDKQQVGDVAAKIRDYRVIEPYKGRGIKYSDEVIVRKEGKKK</sequence>
<organism evidence="9 10">
    <name type="scientific">Candidatus Liberibacter americanus str. Sao Paulo</name>
    <dbReference type="NCBI Taxonomy" id="1261131"/>
    <lineage>
        <taxon>Bacteria</taxon>
        <taxon>Pseudomonadati</taxon>
        <taxon>Pseudomonadota</taxon>
        <taxon>Alphaproteobacteria</taxon>
        <taxon>Hyphomicrobiales</taxon>
        <taxon>Rhizobiaceae</taxon>
        <taxon>Liberibacter</taxon>
    </lineage>
</organism>
<dbReference type="SUPFAM" id="SSF56053">
    <property type="entry name" value="Ribosomal protein L6"/>
    <property type="match status" value="2"/>
</dbReference>
<evidence type="ECO:0000256" key="7">
    <source>
        <dbReference type="RuleBase" id="RU003870"/>
    </source>
</evidence>
<dbReference type="InterPro" id="IPR036789">
    <property type="entry name" value="Ribosomal_uL6-like_a/b-dom_sf"/>
</dbReference>
<evidence type="ECO:0000256" key="3">
    <source>
        <dbReference type="ARBA" id="ARBA00023274"/>
    </source>
</evidence>
<evidence type="ECO:0000313" key="10">
    <source>
        <dbReference type="Proteomes" id="UP000017862"/>
    </source>
</evidence>
<accession>U6B5I8</accession>
<keyword evidence="7" id="KW-0699">rRNA-binding</keyword>
<keyword evidence="2 6" id="KW-0689">Ribosomal protein</keyword>
<protein>
    <recommendedName>
        <fullName evidence="4 5">50S ribosomal protein L6</fullName>
    </recommendedName>
</protein>
<dbReference type="InterPro" id="IPR000702">
    <property type="entry name" value="Ribosomal_uL6-like"/>
</dbReference>
<dbReference type="HOGENOM" id="CLU_065464_1_2_5"/>
<dbReference type="PANTHER" id="PTHR11655:SF14">
    <property type="entry name" value="LARGE RIBOSOMAL SUBUNIT PROTEIN UL6M"/>
    <property type="match status" value="1"/>
</dbReference>
<comment type="function">
    <text evidence="7">This protein binds to the 23S rRNA, and is important in its secondary structure. It is located near the subunit interface in the base of the L7/L12 stalk, and near the tRNA binding site of the peptidyltransferase center.</text>
</comment>
<dbReference type="Gene3D" id="3.90.930.12">
    <property type="entry name" value="Ribosomal protein L6, alpha-beta domain"/>
    <property type="match status" value="2"/>
</dbReference>
<dbReference type="EMBL" id="CP006604">
    <property type="protein sequence ID" value="AHA28260.1"/>
    <property type="molecule type" value="Genomic_DNA"/>
</dbReference>
<dbReference type="GO" id="GO:0002181">
    <property type="term" value="P:cytoplasmic translation"/>
    <property type="evidence" value="ECO:0007669"/>
    <property type="project" value="TreeGrafter"/>
</dbReference>
<evidence type="ECO:0000259" key="8">
    <source>
        <dbReference type="Pfam" id="PF00347"/>
    </source>
</evidence>
<dbReference type="GO" id="GO:0003735">
    <property type="term" value="F:structural constituent of ribosome"/>
    <property type="evidence" value="ECO:0007669"/>
    <property type="project" value="UniProtKB-UniRule"/>
</dbReference>